<gene>
    <name evidence="2" type="ORF">Aco03nite_081040</name>
</gene>
<keyword evidence="1" id="KW-1133">Transmembrane helix</keyword>
<dbReference type="EMBL" id="BOMG01000100">
    <property type="protein sequence ID" value="GID59700.1"/>
    <property type="molecule type" value="Genomic_DNA"/>
</dbReference>
<dbReference type="RefSeq" id="WP_203806035.1">
    <property type="nucleotide sequence ID" value="NZ_BAAAQE010000065.1"/>
</dbReference>
<protein>
    <recommendedName>
        <fullName evidence="4">DUF5666 domain-containing protein</fullName>
    </recommendedName>
</protein>
<comment type="caution">
    <text evidence="2">The sequence shown here is derived from an EMBL/GenBank/DDBJ whole genome shotgun (WGS) entry which is preliminary data.</text>
</comment>
<name>A0ABQ3XMS4_9ACTN</name>
<evidence type="ECO:0000313" key="3">
    <source>
        <dbReference type="Proteomes" id="UP000612282"/>
    </source>
</evidence>
<evidence type="ECO:0000313" key="2">
    <source>
        <dbReference type="EMBL" id="GID59700.1"/>
    </source>
</evidence>
<dbReference type="Proteomes" id="UP000612282">
    <property type="component" value="Unassembled WGS sequence"/>
</dbReference>
<keyword evidence="3" id="KW-1185">Reference proteome</keyword>
<feature type="transmembrane region" description="Helical" evidence="1">
    <location>
        <begin position="38"/>
        <end position="56"/>
    </location>
</feature>
<accession>A0ABQ3XMS4</accession>
<sequence length="151" mass="15532">MTSTDHETEVLPRSGTPPELTEELAAVAPRRWWNRTTIGLLGVALLIGGFLGGIAANRHWGTPTEAPVAAERMPGPAPGRGTTGTVKLVDGTTLYVQTEAGETVTVRTGDSTTVKLSQVVTLDKLLAGITVTVQGVADSEGIVTATAVTAG</sequence>
<evidence type="ECO:0000256" key="1">
    <source>
        <dbReference type="SAM" id="Phobius"/>
    </source>
</evidence>
<keyword evidence="1" id="KW-0812">Transmembrane</keyword>
<organism evidence="2 3">
    <name type="scientific">Actinoplanes couchii</name>
    <dbReference type="NCBI Taxonomy" id="403638"/>
    <lineage>
        <taxon>Bacteria</taxon>
        <taxon>Bacillati</taxon>
        <taxon>Actinomycetota</taxon>
        <taxon>Actinomycetes</taxon>
        <taxon>Micromonosporales</taxon>
        <taxon>Micromonosporaceae</taxon>
        <taxon>Actinoplanes</taxon>
    </lineage>
</organism>
<proteinExistence type="predicted"/>
<reference evidence="2 3" key="1">
    <citation type="submission" date="2021-01" db="EMBL/GenBank/DDBJ databases">
        <title>Whole genome shotgun sequence of Actinoplanes couchii NBRC 106145.</title>
        <authorList>
            <person name="Komaki H."/>
            <person name="Tamura T."/>
        </authorList>
    </citation>
    <scope>NUCLEOTIDE SEQUENCE [LARGE SCALE GENOMIC DNA]</scope>
    <source>
        <strain evidence="2 3">NBRC 106145</strain>
    </source>
</reference>
<evidence type="ECO:0008006" key="4">
    <source>
        <dbReference type="Google" id="ProtNLM"/>
    </source>
</evidence>
<keyword evidence="1" id="KW-0472">Membrane</keyword>